<protein>
    <submittedName>
        <fullName evidence="1">Uncharacterized protein</fullName>
    </submittedName>
</protein>
<sequence length="104" mass="11626">MERVLQVLPAKRIAGLLGDREFIGKKWFRFLNKAKVAPCIRLKGNTKVGGMPVWALFKGIPAGGVYWWYRPLMVYGVPLRVCAVRDAHGHVLYVATLGATCSRI</sequence>
<evidence type="ECO:0000313" key="2">
    <source>
        <dbReference type="Proteomes" id="UP000603865"/>
    </source>
</evidence>
<keyword evidence="2" id="KW-1185">Reference proteome</keyword>
<dbReference type="Proteomes" id="UP000603865">
    <property type="component" value="Unassembled WGS sequence"/>
</dbReference>
<evidence type="ECO:0000313" key="1">
    <source>
        <dbReference type="EMBL" id="GGR23337.1"/>
    </source>
</evidence>
<dbReference type="RefSeq" id="WP_189092180.1">
    <property type="nucleotide sequence ID" value="NZ_BMQL01000030.1"/>
</dbReference>
<dbReference type="AlphaFoldDB" id="A0A918F9Z9"/>
<reference evidence="1" key="1">
    <citation type="journal article" date="2014" name="Int. J. Syst. Evol. Microbiol.">
        <title>Complete genome sequence of Corynebacterium casei LMG S-19264T (=DSM 44701T), isolated from a smear-ripened cheese.</title>
        <authorList>
            <consortium name="US DOE Joint Genome Institute (JGI-PGF)"/>
            <person name="Walter F."/>
            <person name="Albersmeier A."/>
            <person name="Kalinowski J."/>
            <person name="Ruckert C."/>
        </authorList>
    </citation>
    <scope>NUCLEOTIDE SEQUENCE</scope>
    <source>
        <strain evidence="1">JCM 31311</strain>
    </source>
</reference>
<accession>A0A918F9Z9</accession>
<gene>
    <name evidence="1" type="ORF">GCM10008957_39100</name>
</gene>
<comment type="caution">
    <text evidence="1">The sequence shown here is derived from an EMBL/GenBank/DDBJ whole genome shotgun (WGS) entry which is preliminary data.</text>
</comment>
<organism evidence="1 2">
    <name type="scientific">Deinococcus ruber</name>
    <dbReference type="NCBI Taxonomy" id="1848197"/>
    <lineage>
        <taxon>Bacteria</taxon>
        <taxon>Thermotogati</taxon>
        <taxon>Deinococcota</taxon>
        <taxon>Deinococci</taxon>
        <taxon>Deinococcales</taxon>
        <taxon>Deinococcaceae</taxon>
        <taxon>Deinococcus</taxon>
    </lineage>
</organism>
<reference evidence="1" key="2">
    <citation type="submission" date="2020-09" db="EMBL/GenBank/DDBJ databases">
        <authorList>
            <person name="Sun Q."/>
            <person name="Ohkuma M."/>
        </authorList>
    </citation>
    <scope>NUCLEOTIDE SEQUENCE</scope>
    <source>
        <strain evidence="1">JCM 31311</strain>
    </source>
</reference>
<proteinExistence type="predicted"/>
<name>A0A918F9Z9_9DEIO</name>
<dbReference type="EMBL" id="BMQL01000030">
    <property type="protein sequence ID" value="GGR23337.1"/>
    <property type="molecule type" value="Genomic_DNA"/>
</dbReference>